<evidence type="ECO:0000256" key="1">
    <source>
        <dbReference type="SAM" id="Coils"/>
    </source>
</evidence>
<evidence type="ECO:0000313" key="2">
    <source>
        <dbReference type="EMBL" id="UWZ57884.1"/>
    </source>
</evidence>
<reference evidence="2" key="1">
    <citation type="submission" date="2021-04" db="EMBL/GenBank/DDBJ databases">
        <title>Dactylosporangium aurantiacum NRRL B-8018 full assembly.</title>
        <authorList>
            <person name="Hartkoorn R.C."/>
            <person name="Beaudoing E."/>
            <person name="Hot D."/>
        </authorList>
    </citation>
    <scope>NUCLEOTIDE SEQUENCE</scope>
    <source>
        <strain evidence="2">NRRL B-8018</strain>
    </source>
</reference>
<dbReference type="EMBL" id="CP073767">
    <property type="protein sequence ID" value="UWZ57884.1"/>
    <property type="molecule type" value="Genomic_DNA"/>
</dbReference>
<gene>
    <name evidence="2" type="ORF">Daura_17955</name>
</gene>
<protein>
    <submittedName>
        <fullName evidence="2">Uncharacterized protein</fullName>
    </submittedName>
</protein>
<feature type="coiled-coil region" evidence="1">
    <location>
        <begin position="25"/>
        <end position="52"/>
    </location>
</feature>
<name>A0A9Q9IKL4_9ACTN</name>
<dbReference type="KEGG" id="daur:Daura_17955"/>
<keyword evidence="1" id="KW-0175">Coiled coil</keyword>
<proteinExistence type="predicted"/>
<sequence length="73" mass="8164">MSTTTLTDAWVSEPLPPSTDVLLRLRHLEAHVQALELAVRDLARARDRTDERAAAQLIRETLDGVPPVPQRAR</sequence>
<evidence type="ECO:0000313" key="3">
    <source>
        <dbReference type="Proteomes" id="UP001058003"/>
    </source>
</evidence>
<dbReference type="RefSeq" id="WP_156090271.1">
    <property type="nucleotide sequence ID" value="NZ_CP073767.1"/>
</dbReference>
<dbReference type="AlphaFoldDB" id="A0A9Q9IKL4"/>
<accession>A0A9Q9IKL4</accession>
<organism evidence="2 3">
    <name type="scientific">Dactylosporangium aurantiacum</name>
    <dbReference type="NCBI Taxonomy" id="35754"/>
    <lineage>
        <taxon>Bacteria</taxon>
        <taxon>Bacillati</taxon>
        <taxon>Actinomycetota</taxon>
        <taxon>Actinomycetes</taxon>
        <taxon>Micromonosporales</taxon>
        <taxon>Micromonosporaceae</taxon>
        <taxon>Dactylosporangium</taxon>
    </lineage>
</organism>
<keyword evidence="3" id="KW-1185">Reference proteome</keyword>
<dbReference type="Proteomes" id="UP001058003">
    <property type="component" value="Chromosome"/>
</dbReference>